<protein>
    <submittedName>
        <fullName evidence="3">ABC transporter substrate-binding protein</fullName>
    </submittedName>
</protein>
<reference evidence="3 4" key="1">
    <citation type="submission" date="2024-04" db="EMBL/GenBank/DDBJ databases">
        <title>Isolation of an actinomycete strain from pig manure.</title>
        <authorList>
            <person name="Gong T."/>
            <person name="Yu Z."/>
            <person name="An M."/>
            <person name="Wei C."/>
            <person name="Yang W."/>
            <person name="Liu L."/>
        </authorList>
    </citation>
    <scope>NUCLEOTIDE SEQUENCE [LARGE SCALE GENOMIC DNA]</scope>
    <source>
        <strain evidence="3 4">ZF39</strain>
    </source>
</reference>
<dbReference type="SUPFAM" id="SSF53850">
    <property type="entry name" value="Periplasmic binding protein-like II"/>
    <property type="match status" value="1"/>
</dbReference>
<dbReference type="PROSITE" id="PS51257">
    <property type="entry name" value="PROKAR_LIPOPROTEIN"/>
    <property type="match status" value="1"/>
</dbReference>
<proteinExistence type="predicted"/>
<dbReference type="RefSeq" id="WP_425307329.1">
    <property type="nucleotide sequence ID" value="NZ_CP154795.1"/>
</dbReference>
<gene>
    <name evidence="3" type="ORF">AADG42_00750</name>
</gene>
<dbReference type="Gene3D" id="3.40.190.10">
    <property type="entry name" value="Periplasmic binding protein-like II"/>
    <property type="match status" value="1"/>
</dbReference>
<evidence type="ECO:0000313" key="4">
    <source>
        <dbReference type="Proteomes" id="UP001442841"/>
    </source>
</evidence>
<evidence type="ECO:0000313" key="3">
    <source>
        <dbReference type="EMBL" id="XAN05895.1"/>
    </source>
</evidence>
<name>A0ABZ3FJU5_9ACTN</name>
<dbReference type="Proteomes" id="UP001442841">
    <property type="component" value="Chromosome"/>
</dbReference>
<dbReference type="EMBL" id="CP154795">
    <property type="protein sequence ID" value="XAN05895.1"/>
    <property type="molecule type" value="Genomic_DNA"/>
</dbReference>
<dbReference type="CDD" id="cd13606">
    <property type="entry name" value="PBP2_ProX_like"/>
    <property type="match status" value="1"/>
</dbReference>
<dbReference type="InterPro" id="IPR007210">
    <property type="entry name" value="ABC_Gly_betaine_transp_sub-bd"/>
</dbReference>
<evidence type="ECO:0000259" key="2">
    <source>
        <dbReference type="Pfam" id="PF04069"/>
    </source>
</evidence>
<keyword evidence="1" id="KW-0732">Signal</keyword>
<feature type="signal peptide" evidence="1">
    <location>
        <begin position="1"/>
        <end position="18"/>
    </location>
</feature>
<feature type="chain" id="PRO_5046960938" evidence="1">
    <location>
        <begin position="19"/>
        <end position="309"/>
    </location>
</feature>
<feature type="domain" description="ABC-type glycine betaine transport system substrate-binding" evidence="2">
    <location>
        <begin position="45"/>
        <end position="304"/>
    </location>
</feature>
<dbReference type="Pfam" id="PF04069">
    <property type="entry name" value="OpuAC"/>
    <property type="match status" value="1"/>
</dbReference>
<accession>A0ABZ3FJU5</accession>
<evidence type="ECO:0000256" key="1">
    <source>
        <dbReference type="SAM" id="SignalP"/>
    </source>
</evidence>
<keyword evidence="4" id="KW-1185">Reference proteome</keyword>
<sequence>MKRRTFLFLSAATVPVLAGCGANQNPLGPTQSPAAGGTGGGSTGSVIVGSANFTESMVLAEVFAQAMKAKDVDASTKHGIGSREVYLRALRDGSIQAVPEYTGNLLQYLDAENPASRPEDIVTELKGAVAPDLAILEAAQAANQDVYCVTKAYADEHGLASLEDLQKISADAVLGGPAELKDRPYGPPGLEGIYRATFKEFRTYDSLAVKVKDLTSGTIQVATFFTTDAAIGDNNLVMLADPQLMILPQQVVPLVRSDVTSNSAAVEAVNAVQAILTTEDLTAMNKRVDNDRLSAAEAAEEWLKTKNLG</sequence>
<organism evidence="3 4">
    <name type="scientific">Ammonicoccus fulvus</name>
    <dbReference type="NCBI Taxonomy" id="3138240"/>
    <lineage>
        <taxon>Bacteria</taxon>
        <taxon>Bacillati</taxon>
        <taxon>Actinomycetota</taxon>
        <taxon>Actinomycetes</taxon>
        <taxon>Propionibacteriales</taxon>
        <taxon>Propionibacteriaceae</taxon>
        <taxon>Ammonicoccus</taxon>
    </lineage>
</organism>
<dbReference type="Gene3D" id="3.40.190.120">
    <property type="entry name" value="Osmoprotection protein (prox), domain 2"/>
    <property type="match status" value="1"/>
</dbReference>